<dbReference type="EMBL" id="CAIT01000006">
    <property type="protein sequence ID" value="CCH52987.1"/>
    <property type="molecule type" value="Genomic_DNA"/>
</dbReference>
<evidence type="ECO:0000256" key="5">
    <source>
        <dbReference type="ARBA" id="ARBA00023077"/>
    </source>
</evidence>
<evidence type="ECO:0000256" key="6">
    <source>
        <dbReference type="ARBA" id="ARBA00023136"/>
    </source>
</evidence>
<keyword evidence="5 9" id="KW-0798">TonB box</keyword>
<dbReference type="SUPFAM" id="SSF49464">
    <property type="entry name" value="Carboxypeptidase regulatory domain-like"/>
    <property type="match status" value="1"/>
</dbReference>
<evidence type="ECO:0000256" key="7">
    <source>
        <dbReference type="ARBA" id="ARBA00023237"/>
    </source>
</evidence>
<dbReference type="Pfam" id="PF00593">
    <property type="entry name" value="TonB_dep_Rec_b-barrel"/>
    <property type="match status" value="1"/>
</dbReference>
<dbReference type="RefSeq" id="WP_009281571.1">
    <property type="nucleotide sequence ID" value="NZ_CAIT01000006.1"/>
</dbReference>
<dbReference type="InterPro" id="IPR036942">
    <property type="entry name" value="Beta-barrel_TonB_sf"/>
</dbReference>
<dbReference type="InterPro" id="IPR008969">
    <property type="entry name" value="CarboxyPept-like_regulatory"/>
</dbReference>
<dbReference type="SUPFAM" id="SSF56935">
    <property type="entry name" value="Porins"/>
    <property type="match status" value="1"/>
</dbReference>
<evidence type="ECO:0000256" key="10">
    <source>
        <dbReference type="SAM" id="SignalP"/>
    </source>
</evidence>
<keyword evidence="6 8" id="KW-0472">Membrane</keyword>
<organism evidence="13 14">
    <name type="scientific">Fibrisoma limi BUZ 3</name>
    <dbReference type="NCBI Taxonomy" id="1185876"/>
    <lineage>
        <taxon>Bacteria</taxon>
        <taxon>Pseudomonadati</taxon>
        <taxon>Bacteroidota</taxon>
        <taxon>Cytophagia</taxon>
        <taxon>Cytophagales</taxon>
        <taxon>Spirosomataceae</taxon>
        <taxon>Fibrisoma</taxon>
    </lineage>
</organism>
<evidence type="ECO:0000259" key="11">
    <source>
        <dbReference type="Pfam" id="PF00593"/>
    </source>
</evidence>
<keyword evidence="14" id="KW-1185">Reference proteome</keyword>
<evidence type="ECO:0000259" key="12">
    <source>
        <dbReference type="Pfam" id="PF07715"/>
    </source>
</evidence>
<dbReference type="eggNOG" id="COG4771">
    <property type="taxonomic scope" value="Bacteria"/>
</dbReference>
<dbReference type="InterPro" id="IPR037066">
    <property type="entry name" value="Plug_dom_sf"/>
</dbReference>
<comment type="similarity">
    <text evidence="8 9">Belongs to the TonB-dependent receptor family.</text>
</comment>
<keyword evidence="3 8" id="KW-1134">Transmembrane beta strand</keyword>
<feature type="signal peptide" evidence="10">
    <location>
        <begin position="1"/>
        <end position="25"/>
    </location>
</feature>
<evidence type="ECO:0000256" key="3">
    <source>
        <dbReference type="ARBA" id="ARBA00022452"/>
    </source>
</evidence>
<sequence length="815" mass="90955">MMTLKKAGRLLVALFLAQAWHPVAAQSKQTVYGYVRDAANGEGMVGASVRLKSQPTGVTTNPYGYFSLTLPPLADTLIISFIGFQSQSLSVAALKPEQAVQIRLVAVARQMNEVTVQANGTPQNIRSLEMGTVRLDLKTLKTLPTLLGEVDLVRSLQLLPGVTSVGEGATGFNVRGGRVDQNLILLDEAPVYNSSHLMGFFSVVNSDAVKDATLIKGGVPAQYGGRLSSVLDVRMKEGNTERFQAAGGVGTLSSRLAIEGPLGKGNSNQQNTSRGSFLVAGRRSYSDLIIGLSGDEQLRRNSIYFYDLSAKVNYRIGAKDRIYGSLYSSKDVFRVDFQGKKVDMEWMNQTGTLRWNHLFSRRLFANLTGVYSAYTYQLGIPQEAQGDISLDLPKGIRGADWTSGIRTYNLKTDFTFYADYHNTLTFGGSFLRYRFDPGALSPTGNDSPVEGITLPAKHSREYALYVDNEQTAGARWAFRYGLRLSGYDYLGPQRVYDYVAVEKGAKRPANEQTFGSGTVIRSFYNLEPRFSLRYIINDESSIKLSYNRMAQYIHLISNTTAASPLDNWTPSTNNIQPELADQFSAGYFRTLNQKRWDVSAEVYYKRVQNVIDYRNGAETRLNPDLEADLLYGRGRSYGLETYVRKAGGRLTGWLSYTLSRTEQQIDGISNNTWYAANHDRRHVGSAVSTYALSKRWSVSATFTYSTGIATTAPNARYEADGGTIVVPINTDNVRNNFRLPAYHRLDLSATWRGWSKPDRRWRSEWVFGLYNVYARRNPFSIYFEQNDGLNTQQTNAVRLAILGSILPSVTYNFHF</sequence>
<feature type="domain" description="TonB-dependent receptor-like beta-barrel" evidence="11">
    <location>
        <begin position="306"/>
        <end position="771"/>
    </location>
</feature>
<dbReference type="Pfam" id="PF13715">
    <property type="entry name" value="CarbopepD_reg_2"/>
    <property type="match status" value="1"/>
</dbReference>
<keyword evidence="10" id="KW-0732">Signal</keyword>
<keyword evidence="7 8" id="KW-0998">Cell outer membrane</keyword>
<comment type="subcellular location">
    <subcellularLocation>
        <location evidence="1 8">Cell outer membrane</location>
        <topology evidence="1 8">Multi-pass membrane protein</topology>
    </subcellularLocation>
</comment>
<name>I2GGG2_9BACT</name>
<comment type="caution">
    <text evidence="13">The sequence shown here is derived from an EMBL/GenBank/DDBJ whole genome shotgun (WGS) entry which is preliminary data.</text>
</comment>
<dbReference type="InterPro" id="IPR000531">
    <property type="entry name" value="Beta-barrel_TonB"/>
</dbReference>
<dbReference type="Pfam" id="PF07715">
    <property type="entry name" value="Plug"/>
    <property type="match status" value="1"/>
</dbReference>
<feature type="domain" description="TonB-dependent receptor plug" evidence="12">
    <location>
        <begin position="150"/>
        <end position="226"/>
    </location>
</feature>
<dbReference type="Gene3D" id="2.60.40.1120">
    <property type="entry name" value="Carboxypeptidase-like, regulatory domain"/>
    <property type="match status" value="1"/>
</dbReference>
<evidence type="ECO:0000256" key="1">
    <source>
        <dbReference type="ARBA" id="ARBA00004571"/>
    </source>
</evidence>
<evidence type="ECO:0000313" key="14">
    <source>
        <dbReference type="Proteomes" id="UP000009309"/>
    </source>
</evidence>
<gene>
    <name evidence="13" type="ORF">BN8_02037</name>
</gene>
<dbReference type="InterPro" id="IPR039426">
    <property type="entry name" value="TonB-dep_rcpt-like"/>
</dbReference>
<dbReference type="OrthoDB" id="9758870at2"/>
<dbReference type="InterPro" id="IPR012910">
    <property type="entry name" value="Plug_dom"/>
</dbReference>
<evidence type="ECO:0000256" key="4">
    <source>
        <dbReference type="ARBA" id="ARBA00022692"/>
    </source>
</evidence>
<dbReference type="AlphaFoldDB" id="I2GGG2"/>
<accession>I2GGG2</accession>
<proteinExistence type="inferred from homology"/>
<evidence type="ECO:0000256" key="8">
    <source>
        <dbReference type="PROSITE-ProRule" id="PRU01360"/>
    </source>
</evidence>
<protein>
    <submittedName>
        <fullName evidence="13">TonB-dependent receptor</fullName>
    </submittedName>
</protein>
<dbReference type="PROSITE" id="PS52016">
    <property type="entry name" value="TONB_DEPENDENT_REC_3"/>
    <property type="match status" value="1"/>
</dbReference>
<evidence type="ECO:0000313" key="13">
    <source>
        <dbReference type="EMBL" id="CCH52987.1"/>
    </source>
</evidence>
<dbReference type="STRING" id="1185876.BN8_02037"/>
<keyword evidence="13" id="KW-0675">Receptor</keyword>
<keyword evidence="4 8" id="KW-0812">Transmembrane</keyword>
<evidence type="ECO:0000256" key="2">
    <source>
        <dbReference type="ARBA" id="ARBA00022448"/>
    </source>
</evidence>
<evidence type="ECO:0000256" key="9">
    <source>
        <dbReference type="RuleBase" id="RU003357"/>
    </source>
</evidence>
<reference evidence="13 14" key="1">
    <citation type="journal article" date="2012" name="J. Bacteriol.">
        <title>Genome Sequence of the Filamentous Bacterium Fibrisoma limi BUZ 3T.</title>
        <authorList>
            <person name="Filippini M."/>
            <person name="Qi W."/>
            <person name="Jaenicke S."/>
            <person name="Goesmann A."/>
            <person name="Smits T.H."/>
            <person name="Bagheri H.C."/>
        </authorList>
    </citation>
    <scope>NUCLEOTIDE SEQUENCE [LARGE SCALE GENOMIC DNA]</scope>
    <source>
        <strain evidence="14">BUZ 3T</strain>
    </source>
</reference>
<dbReference type="GO" id="GO:0009279">
    <property type="term" value="C:cell outer membrane"/>
    <property type="evidence" value="ECO:0007669"/>
    <property type="project" value="UniProtKB-SubCell"/>
</dbReference>
<dbReference type="Gene3D" id="2.170.130.10">
    <property type="entry name" value="TonB-dependent receptor, plug domain"/>
    <property type="match status" value="1"/>
</dbReference>
<feature type="chain" id="PRO_5003659836" evidence="10">
    <location>
        <begin position="26"/>
        <end position="815"/>
    </location>
</feature>
<keyword evidence="2 8" id="KW-0813">Transport</keyword>
<dbReference type="Gene3D" id="2.40.170.20">
    <property type="entry name" value="TonB-dependent receptor, beta-barrel domain"/>
    <property type="match status" value="1"/>
</dbReference>
<dbReference type="Proteomes" id="UP000009309">
    <property type="component" value="Unassembled WGS sequence"/>
</dbReference>